<dbReference type="PRINTS" id="PR00260">
    <property type="entry name" value="CHEMTRNSDUCR"/>
</dbReference>
<dbReference type="PROSITE" id="PS50111">
    <property type="entry name" value="CHEMOTAXIS_TRANSDUC_2"/>
    <property type="match status" value="1"/>
</dbReference>
<feature type="domain" description="Methyl-accepting transducer" evidence="13">
    <location>
        <begin position="272"/>
        <end position="501"/>
    </location>
</feature>
<dbReference type="SMART" id="SM00283">
    <property type="entry name" value="MA"/>
    <property type="match status" value="1"/>
</dbReference>
<dbReference type="PROSITE" id="PS50885">
    <property type="entry name" value="HAMP"/>
    <property type="match status" value="1"/>
</dbReference>
<dbReference type="Pfam" id="PF02203">
    <property type="entry name" value="TarH"/>
    <property type="match status" value="1"/>
</dbReference>
<dbReference type="InterPro" id="IPR003660">
    <property type="entry name" value="HAMP_dom"/>
</dbReference>
<keyword evidence="17" id="KW-1185">Reference proteome</keyword>
<dbReference type="InterPro" id="IPR051310">
    <property type="entry name" value="MCP_chemotaxis"/>
</dbReference>
<evidence type="ECO:0000256" key="10">
    <source>
        <dbReference type="ARBA" id="ARBA00029447"/>
    </source>
</evidence>
<comment type="caution">
    <text evidence="16">The sequence shown here is derived from an EMBL/GenBank/DDBJ whole genome shotgun (WGS) entry which is preliminary data.</text>
</comment>
<evidence type="ECO:0000256" key="8">
    <source>
        <dbReference type="ARBA" id="ARBA00023136"/>
    </source>
</evidence>
<evidence type="ECO:0000256" key="12">
    <source>
        <dbReference type="SAM" id="Phobius"/>
    </source>
</evidence>
<evidence type="ECO:0000313" key="17">
    <source>
        <dbReference type="Proteomes" id="UP001288620"/>
    </source>
</evidence>
<keyword evidence="3" id="KW-0488">Methylation</keyword>
<evidence type="ECO:0000256" key="1">
    <source>
        <dbReference type="ARBA" id="ARBA00004429"/>
    </source>
</evidence>
<dbReference type="CDD" id="cd11386">
    <property type="entry name" value="MCP_signal"/>
    <property type="match status" value="1"/>
</dbReference>
<proteinExistence type="inferred from homology"/>
<reference evidence="17" key="1">
    <citation type="submission" date="2023-07" db="EMBL/GenBank/DDBJ databases">
        <title>Structural and functional analysis of rice phyllospheric bacteria for their antimicrobial properties and defense elicitation against blast disease.</title>
        <authorList>
            <person name="Sahu K.P."/>
            <person name="Asharani P."/>
            <person name="Kumar M."/>
            <person name="Reddy B."/>
            <person name="Kumar A."/>
        </authorList>
    </citation>
    <scope>NUCLEOTIDE SEQUENCE [LARGE SCALE GENOMIC DNA]</scope>
    <source>
        <strain evidence="17">OsEp_Plm_30P10</strain>
    </source>
</reference>
<dbReference type="RefSeq" id="WP_322542365.1">
    <property type="nucleotide sequence ID" value="NZ_JAOBTT010000001.1"/>
</dbReference>
<dbReference type="PROSITE" id="PS50192">
    <property type="entry name" value="T_SNARE"/>
    <property type="match status" value="1"/>
</dbReference>
<dbReference type="PANTHER" id="PTHR43531:SF14">
    <property type="entry name" value="METHYL-ACCEPTING CHEMOTAXIS PROTEIN I-RELATED"/>
    <property type="match status" value="1"/>
</dbReference>
<comment type="subcellular location">
    <subcellularLocation>
        <location evidence="1">Cell inner membrane</location>
        <topology evidence="1">Multi-pass membrane protein</topology>
    </subcellularLocation>
</comment>
<evidence type="ECO:0000256" key="7">
    <source>
        <dbReference type="ARBA" id="ARBA00022989"/>
    </source>
</evidence>
<evidence type="ECO:0000259" key="13">
    <source>
        <dbReference type="PROSITE" id="PS50111"/>
    </source>
</evidence>
<feature type="domain" description="T-SNARE coiled-coil homology" evidence="14">
    <location>
        <begin position="431"/>
        <end position="493"/>
    </location>
</feature>
<dbReference type="Proteomes" id="UP001288620">
    <property type="component" value="Unassembled WGS sequence"/>
</dbReference>
<dbReference type="InterPro" id="IPR000727">
    <property type="entry name" value="T_SNARE_dom"/>
</dbReference>
<feature type="domain" description="HAMP" evidence="15">
    <location>
        <begin position="215"/>
        <end position="267"/>
    </location>
</feature>
<keyword evidence="9 11" id="KW-0807">Transducer</keyword>
<evidence type="ECO:0000256" key="5">
    <source>
        <dbReference type="ARBA" id="ARBA00022519"/>
    </source>
</evidence>
<accession>A0ABU5LFF6</accession>
<dbReference type="PROSITE" id="PS00538">
    <property type="entry name" value="CHEMOTAXIS_TRANSDUC_1"/>
    <property type="match status" value="1"/>
</dbReference>
<dbReference type="SMART" id="SM00304">
    <property type="entry name" value="HAMP"/>
    <property type="match status" value="1"/>
</dbReference>
<keyword evidence="4" id="KW-0145">Chemotaxis</keyword>
<protein>
    <submittedName>
        <fullName evidence="16">Methyl-accepting chemotaxis protein</fullName>
    </submittedName>
</protein>
<keyword evidence="2" id="KW-1003">Cell membrane</keyword>
<evidence type="ECO:0000259" key="14">
    <source>
        <dbReference type="PROSITE" id="PS50192"/>
    </source>
</evidence>
<evidence type="ECO:0000256" key="6">
    <source>
        <dbReference type="ARBA" id="ARBA00022692"/>
    </source>
</evidence>
<evidence type="ECO:0000259" key="15">
    <source>
        <dbReference type="PROSITE" id="PS50885"/>
    </source>
</evidence>
<organism evidence="16 17">
    <name type="scientific">Pantoea eucrina</name>
    <dbReference type="NCBI Taxonomy" id="472693"/>
    <lineage>
        <taxon>Bacteria</taxon>
        <taxon>Pseudomonadati</taxon>
        <taxon>Pseudomonadota</taxon>
        <taxon>Gammaproteobacteria</taxon>
        <taxon>Enterobacterales</taxon>
        <taxon>Erwiniaceae</taxon>
        <taxon>Pantoea</taxon>
    </lineage>
</organism>
<evidence type="ECO:0000313" key="16">
    <source>
        <dbReference type="EMBL" id="MDZ7278380.1"/>
    </source>
</evidence>
<dbReference type="Pfam" id="PF00015">
    <property type="entry name" value="MCPsignal"/>
    <property type="match status" value="1"/>
</dbReference>
<evidence type="ECO:0000256" key="3">
    <source>
        <dbReference type="ARBA" id="ARBA00022481"/>
    </source>
</evidence>
<dbReference type="CDD" id="cd06225">
    <property type="entry name" value="HAMP"/>
    <property type="match status" value="1"/>
</dbReference>
<dbReference type="PANTHER" id="PTHR43531">
    <property type="entry name" value="PROTEIN ICFG"/>
    <property type="match status" value="1"/>
</dbReference>
<evidence type="ECO:0000256" key="4">
    <source>
        <dbReference type="ARBA" id="ARBA00022500"/>
    </source>
</evidence>
<dbReference type="SUPFAM" id="SSF58104">
    <property type="entry name" value="Methyl-accepting chemotaxis protein (MCP) signaling domain"/>
    <property type="match status" value="1"/>
</dbReference>
<dbReference type="InterPro" id="IPR004089">
    <property type="entry name" value="MCPsignal_dom"/>
</dbReference>
<evidence type="ECO:0000256" key="11">
    <source>
        <dbReference type="PROSITE-ProRule" id="PRU00284"/>
    </source>
</evidence>
<gene>
    <name evidence="16" type="ORF">N4G40_08860</name>
</gene>
<keyword evidence="6 12" id="KW-0812">Transmembrane</keyword>
<feature type="transmembrane region" description="Helical" evidence="12">
    <location>
        <begin position="193"/>
        <end position="218"/>
    </location>
</feature>
<dbReference type="InterPro" id="IPR004091">
    <property type="entry name" value="Chemotax_Me-accpt_rcpt_Me-site"/>
</dbReference>
<evidence type="ECO:0000256" key="2">
    <source>
        <dbReference type="ARBA" id="ARBA00022475"/>
    </source>
</evidence>
<comment type="similarity">
    <text evidence="10">Belongs to the methyl-accepting chemotaxis (MCP) protein family.</text>
</comment>
<dbReference type="Gene3D" id="1.10.287.950">
    <property type="entry name" value="Methyl-accepting chemotaxis protein"/>
    <property type="match status" value="1"/>
</dbReference>
<keyword evidence="8 12" id="KW-0472">Membrane</keyword>
<dbReference type="InterPro" id="IPR004090">
    <property type="entry name" value="Chemotax_Me-accpt_rcpt"/>
</dbReference>
<evidence type="ECO:0000256" key="9">
    <source>
        <dbReference type="ARBA" id="ARBA00023224"/>
    </source>
</evidence>
<dbReference type="EMBL" id="JAOBTT010000001">
    <property type="protein sequence ID" value="MDZ7278380.1"/>
    <property type="molecule type" value="Genomic_DNA"/>
</dbReference>
<sequence>MGILKNFTIRAVLLTILGLFCLLWSCVGLYSVHSLNALGEGNEIDRQLVNQMTILSKGNDQYFRVVTRLSRVMESRAAGGNVSADAFAPVQQALEGMKIQLEKFKAVAPGPMDAETVNSVIGNWQKLLDEGIAPQVSLAQQGTLDAYRAQANNVTPALSRTFGASAEAFNKSAAIKLDETRVSVDKLTRVTKVIIVAAVVMGLLILLFTDRYLVALLVKPLERIRNHFTVIAQGDLSQPVEEIGRNCVGKLVPLLRAMQDSLREAVSAIRSGTENIYRGAAEISAGNNDLSSRTEEQAAALEQTAASMEQLTATVKFNADNARQASQLAETATGTAQQGGHLVGEVVTTMEGIAGSSKKIAEITNVINSIAFQTNILALNAAVEAARAGEQGRGFAVVASEVRNLAQRSAGAAKEIATLINDSVQRVDKGSALVSSAGDTMQNILKSVGDVNEIMKQIAAASEEQSKGISQVGTAVTEMDSVTQQNASLVEQVSAAASALERQTEALQASVSKFRLSDSAPAVAQAAPVTSAQPLLRPALSGAAAGQAKPRGPDDWVSF</sequence>
<keyword evidence="5" id="KW-0997">Cell inner membrane</keyword>
<name>A0ABU5LFF6_9GAMM</name>
<dbReference type="InterPro" id="IPR003122">
    <property type="entry name" value="Tar_rcpt_lig-bd"/>
</dbReference>
<keyword evidence="7 12" id="KW-1133">Transmembrane helix</keyword>